<reference evidence="1 2" key="1">
    <citation type="submission" date="2014-08" db="EMBL/GenBank/DDBJ databases">
        <title>Comparative genomics reveals surprising divergence of two closely related strains of uncultivated UCYN-A cyanobacteria.</title>
        <authorList>
            <person name="Bombar D."/>
            <person name="Heller P."/>
            <person name="Sanchez-Baracaldo P."/>
            <person name="Carter B.J."/>
            <person name="Zert J.P."/>
        </authorList>
    </citation>
    <scope>NUCLEOTIDE SEQUENCE [LARGE SCALE GENOMIC DNA]</scope>
</reference>
<gene>
    <name evidence="1" type="ORF">ucyna2_00928</name>
</gene>
<sequence length="89" mass="10516">LKPIKANQCYQWLEEYLGNNPTREDYQELLESLSALIYSDGDIQIQEAQLLNKLQFLDPSQNYYQLSFARTVKILQKMFRNAIDKIVQD</sequence>
<dbReference type="SUPFAM" id="SSF158682">
    <property type="entry name" value="TerB-like"/>
    <property type="match status" value="1"/>
</dbReference>
<dbReference type="Proteomes" id="UP000028922">
    <property type="component" value="Unassembled WGS sequence"/>
</dbReference>
<comment type="caution">
    <text evidence="1">The sequence shown here is derived from an EMBL/GenBank/DDBJ whole genome shotgun (WGS) entry which is preliminary data.</text>
</comment>
<protein>
    <submittedName>
        <fullName evidence="1">Uncharacterized protein</fullName>
    </submittedName>
</protein>
<dbReference type="eggNOG" id="COG1076">
    <property type="taxonomic scope" value="Bacteria"/>
</dbReference>
<feature type="non-terminal residue" evidence="1">
    <location>
        <position position="1"/>
    </location>
</feature>
<proteinExistence type="predicted"/>
<dbReference type="AlphaFoldDB" id="A0A086CG86"/>
<organism evidence="1 2">
    <name type="scientific">Candidatus Atelocyanobacterium thalassa isolate SIO64986</name>
    <dbReference type="NCBI Taxonomy" id="1527444"/>
    <lineage>
        <taxon>Bacteria</taxon>
        <taxon>Bacillati</taxon>
        <taxon>Cyanobacteriota</taxon>
        <taxon>Cyanophyceae</taxon>
        <taxon>Oscillatoriophycideae</taxon>
        <taxon>Chroococcales</taxon>
        <taxon>Aphanothecaceae</taxon>
        <taxon>Candidatus Atelocyanobacterium</taxon>
        <taxon>Candidatus Atelocyanobacterium thalassae</taxon>
    </lineage>
</organism>
<evidence type="ECO:0000313" key="1">
    <source>
        <dbReference type="EMBL" id="KFF41200.1"/>
    </source>
</evidence>
<dbReference type="STRING" id="1527444.ucyna2_00928"/>
<dbReference type="EMBL" id="JPSP01000011">
    <property type="protein sequence ID" value="KFF41200.1"/>
    <property type="molecule type" value="Genomic_DNA"/>
</dbReference>
<dbReference type="InterPro" id="IPR029024">
    <property type="entry name" value="TerB-like"/>
</dbReference>
<evidence type="ECO:0000313" key="2">
    <source>
        <dbReference type="Proteomes" id="UP000028922"/>
    </source>
</evidence>
<accession>A0A086CG86</accession>
<name>A0A086CG86_9CHRO</name>